<evidence type="ECO:0000259" key="2">
    <source>
        <dbReference type="Pfam" id="PF13699"/>
    </source>
</evidence>
<evidence type="ECO:0000313" key="3">
    <source>
        <dbReference type="EMBL" id="AEV32310.1"/>
    </source>
</evidence>
<gene>
    <name evidence="3" type="ordered locus">Oweho_1311</name>
</gene>
<feature type="compositionally biased region" description="Polar residues" evidence="1">
    <location>
        <begin position="40"/>
        <end position="52"/>
    </location>
</feature>
<proteinExistence type="predicted"/>
<dbReference type="OrthoDB" id="292792at2"/>
<feature type="region of interest" description="Disordered" evidence="1">
    <location>
        <begin position="1"/>
        <end position="78"/>
    </location>
</feature>
<dbReference type="PATRIC" id="fig|926562.3.peg.1322"/>
<dbReference type="KEGG" id="oho:Oweho_1311"/>
<reference evidence="3 4" key="1">
    <citation type="journal article" date="2012" name="Stand. Genomic Sci.">
        <title>Genome sequence of the orange-pigmented seawater bacterium Owenweeksia hongkongensis type strain (UST20020801(T)).</title>
        <authorList>
            <person name="Riedel T."/>
            <person name="Held B."/>
            <person name="Nolan M."/>
            <person name="Lucas S."/>
            <person name="Lapidus A."/>
            <person name="Tice H."/>
            <person name="Del Rio T.G."/>
            <person name="Cheng J.F."/>
            <person name="Han C."/>
            <person name="Tapia R."/>
            <person name="Goodwin L.A."/>
            <person name="Pitluck S."/>
            <person name="Liolios K."/>
            <person name="Mavromatis K."/>
            <person name="Pagani I."/>
            <person name="Ivanova N."/>
            <person name="Mikhailova N."/>
            <person name="Pati A."/>
            <person name="Chen A."/>
            <person name="Palaniappan K."/>
            <person name="Rohde M."/>
            <person name="Tindall B.J."/>
            <person name="Detter J.C."/>
            <person name="Goker M."/>
            <person name="Woyke T."/>
            <person name="Bristow J."/>
            <person name="Eisen J.A."/>
            <person name="Markowitz V."/>
            <person name="Hugenholtz P."/>
            <person name="Klenk H.P."/>
            <person name="Kyrpides N.C."/>
        </authorList>
    </citation>
    <scope>NUCLEOTIDE SEQUENCE</scope>
    <source>
        <strain evidence="4">DSM 17368 / JCM 12287 / NRRL B-23963</strain>
    </source>
</reference>
<name>G8R6X5_OWEHD</name>
<organism evidence="3 4">
    <name type="scientific">Owenweeksia hongkongensis (strain DSM 17368 / CIP 108786 / JCM 12287 / NRRL B-23963 / UST20020801)</name>
    <dbReference type="NCBI Taxonomy" id="926562"/>
    <lineage>
        <taxon>Bacteria</taxon>
        <taxon>Pseudomonadati</taxon>
        <taxon>Bacteroidota</taxon>
        <taxon>Flavobacteriia</taxon>
        <taxon>Flavobacteriales</taxon>
        <taxon>Owenweeksiaceae</taxon>
        <taxon>Owenweeksia</taxon>
    </lineage>
</organism>
<protein>
    <recommendedName>
        <fullName evidence="2">eCIS core domain-containing protein</fullName>
    </recommendedName>
</protein>
<feature type="domain" description="eCIS core" evidence="2">
    <location>
        <begin position="70"/>
        <end position="135"/>
    </location>
</feature>
<accession>G8R6X5</accession>
<sequence>MHIYAGQTSQTKSHNTQATPTPKQSNSKTNSHLTDHRPQTQRITQLQNLAESHSSKQEHPVQKKPNKTGLPDNLKAGIENLSGHSMDDVKVHYNSAKPAALQAHAYAQGTNIHLATGQEKHLPHEAWHVVQQKQRRVKPTLQMKSGVNMNDDAGLEKEADVMGEKALQFVGKRPETLAQMKLKGIINSNQERQTIRFQMDKNSSTYVQRKINPSKKLTKYLKPYNDEKENVKSIIKQLFKNLIKSGFTYQEPAIHEAIRGTTLKIKSLKSLHEKMEASFARDRDEDLGGDGAHGLGRHYAISDEALEDRLRGPRAIPTASRFQKDEGSRLNKLHNLIKNALVSNLSKPAKQIGQKVHSVMTDPTDDYASKTTNNLRKNYLQGIANVFTENYDFEDPSLGFTITSEWKIQVIGAPPIITITCEYEVESWEDFNKDQWSLSSSGDLVKGSVSEPAKMYSGSNSPIITIPTGDSIEKVNSQTKGIIENSGVTLF</sequence>
<dbReference type="EMBL" id="CP003156">
    <property type="protein sequence ID" value="AEV32310.1"/>
    <property type="molecule type" value="Genomic_DNA"/>
</dbReference>
<evidence type="ECO:0000256" key="1">
    <source>
        <dbReference type="SAM" id="MobiDB-lite"/>
    </source>
</evidence>
<dbReference type="RefSeq" id="WP_014201666.1">
    <property type="nucleotide sequence ID" value="NC_016599.1"/>
</dbReference>
<dbReference type="Pfam" id="PF13699">
    <property type="entry name" value="eCIS_core"/>
    <property type="match status" value="1"/>
</dbReference>
<dbReference type="Proteomes" id="UP000005631">
    <property type="component" value="Chromosome"/>
</dbReference>
<dbReference type="HOGENOM" id="CLU_555309_0_0_10"/>
<dbReference type="STRING" id="926562.Oweho_1311"/>
<dbReference type="InterPro" id="IPR025295">
    <property type="entry name" value="eCIS_core_dom"/>
</dbReference>
<keyword evidence="4" id="KW-1185">Reference proteome</keyword>
<dbReference type="eggNOG" id="COG3177">
    <property type="taxonomic scope" value="Bacteria"/>
</dbReference>
<dbReference type="AlphaFoldDB" id="G8R6X5"/>
<evidence type="ECO:0000313" key="4">
    <source>
        <dbReference type="Proteomes" id="UP000005631"/>
    </source>
</evidence>
<feature type="compositionally biased region" description="Polar residues" evidence="1">
    <location>
        <begin position="1"/>
        <end position="32"/>
    </location>
</feature>